<feature type="DNA-binding region" description="H-T-H motif" evidence="4">
    <location>
        <begin position="29"/>
        <end position="48"/>
    </location>
</feature>
<dbReference type="RefSeq" id="WP_141960928.1">
    <property type="nucleotide sequence ID" value="NZ_VFOZ01000001.1"/>
</dbReference>
<evidence type="ECO:0000256" key="3">
    <source>
        <dbReference type="ARBA" id="ARBA00023163"/>
    </source>
</evidence>
<dbReference type="Gene3D" id="1.10.357.10">
    <property type="entry name" value="Tetracycline Repressor, domain 2"/>
    <property type="match status" value="1"/>
</dbReference>
<dbReference type="PANTHER" id="PTHR30055:SF234">
    <property type="entry name" value="HTH-TYPE TRANSCRIPTIONAL REGULATOR BETI"/>
    <property type="match status" value="1"/>
</dbReference>
<evidence type="ECO:0000313" key="6">
    <source>
        <dbReference type="EMBL" id="TQM01043.1"/>
    </source>
</evidence>
<dbReference type="PANTHER" id="PTHR30055">
    <property type="entry name" value="HTH-TYPE TRANSCRIPTIONAL REGULATOR RUTR"/>
    <property type="match status" value="1"/>
</dbReference>
<name>A0A543CVB0_9ACTN</name>
<dbReference type="InterPro" id="IPR050109">
    <property type="entry name" value="HTH-type_TetR-like_transc_reg"/>
</dbReference>
<keyword evidence="2 4" id="KW-0238">DNA-binding</keyword>
<keyword evidence="1" id="KW-0805">Transcription regulation</keyword>
<dbReference type="PROSITE" id="PS01081">
    <property type="entry name" value="HTH_TETR_1"/>
    <property type="match status" value="1"/>
</dbReference>
<feature type="domain" description="HTH tetR-type" evidence="5">
    <location>
        <begin position="6"/>
        <end position="66"/>
    </location>
</feature>
<keyword evidence="3" id="KW-0804">Transcription</keyword>
<evidence type="ECO:0000259" key="5">
    <source>
        <dbReference type="PROSITE" id="PS50977"/>
    </source>
</evidence>
<dbReference type="Pfam" id="PF00440">
    <property type="entry name" value="TetR_N"/>
    <property type="match status" value="1"/>
</dbReference>
<reference evidence="6 7" key="1">
    <citation type="submission" date="2019-06" db="EMBL/GenBank/DDBJ databases">
        <title>Sequencing the genomes of 1000 actinobacteria strains.</title>
        <authorList>
            <person name="Klenk H.-P."/>
        </authorList>
    </citation>
    <scope>NUCLEOTIDE SEQUENCE [LARGE SCALE GENOMIC DNA]</scope>
    <source>
        <strain evidence="6 7">DSM 102200</strain>
    </source>
</reference>
<dbReference type="InterPro" id="IPR001647">
    <property type="entry name" value="HTH_TetR"/>
</dbReference>
<evidence type="ECO:0000256" key="4">
    <source>
        <dbReference type="PROSITE-ProRule" id="PRU00335"/>
    </source>
</evidence>
<dbReference type="GO" id="GO:0003700">
    <property type="term" value="F:DNA-binding transcription factor activity"/>
    <property type="evidence" value="ECO:0007669"/>
    <property type="project" value="TreeGrafter"/>
</dbReference>
<evidence type="ECO:0000256" key="1">
    <source>
        <dbReference type="ARBA" id="ARBA00023015"/>
    </source>
</evidence>
<evidence type="ECO:0000256" key="2">
    <source>
        <dbReference type="ARBA" id="ARBA00023125"/>
    </source>
</evidence>
<proteinExistence type="predicted"/>
<keyword evidence="7" id="KW-1185">Reference proteome</keyword>
<accession>A0A543CVB0</accession>
<evidence type="ECO:0000313" key="7">
    <source>
        <dbReference type="Proteomes" id="UP000316096"/>
    </source>
</evidence>
<dbReference type="InterPro" id="IPR023772">
    <property type="entry name" value="DNA-bd_HTH_TetR-type_CS"/>
</dbReference>
<dbReference type="PROSITE" id="PS50977">
    <property type="entry name" value="HTH_TETR_2"/>
    <property type="match status" value="1"/>
</dbReference>
<dbReference type="InterPro" id="IPR009057">
    <property type="entry name" value="Homeodomain-like_sf"/>
</dbReference>
<dbReference type="OrthoDB" id="3186364at2"/>
<organism evidence="6 7">
    <name type="scientific">Actinoallomurus bryophytorum</name>
    <dbReference type="NCBI Taxonomy" id="1490222"/>
    <lineage>
        <taxon>Bacteria</taxon>
        <taxon>Bacillati</taxon>
        <taxon>Actinomycetota</taxon>
        <taxon>Actinomycetes</taxon>
        <taxon>Streptosporangiales</taxon>
        <taxon>Thermomonosporaceae</taxon>
        <taxon>Actinoallomurus</taxon>
    </lineage>
</organism>
<dbReference type="Proteomes" id="UP000316096">
    <property type="component" value="Unassembled WGS sequence"/>
</dbReference>
<protein>
    <submittedName>
        <fullName evidence="6">TetR family transcriptional regulator</fullName>
    </submittedName>
</protein>
<sequence>MGERRSDTREKIQAVALELFAEHGYEKTSLREIAERLDVTKAALYYHFNTKEDIAVSLFDKLLADMDEIIAWLREQPGTLETRQGLIQRYARLAGQWPPGMRRLIQDSKSTMRELAVGEKLHARLRTMTRLLTSPDAPAIVQLKTAMALVAVNAATTMLQDTDTTPEERNVAGVMLALELVADETPGASSVTAEDLVGSS</sequence>
<dbReference type="GO" id="GO:0000976">
    <property type="term" value="F:transcription cis-regulatory region binding"/>
    <property type="evidence" value="ECO:0007669"/>
    <property type="project" value="TreeGrafter"/>
</dbReference>
<comment type="caution">
    <text evidence="6">The sequence shown here is derived from an EMBL/GenBank/DDBJ whole genome shotgun (WGS) entry which is preliminary data.</text>
</comment>
<gene>
    <name evidence="6" type="ORF">FB559_6786</name>
</gene>
<dbReference type="EMBL" id="VFOZ01000001">
    <property type="protein sequence ID" value="TQM01043.1"/>
    <property type="molecule type" value="Genomic_DNA"/>
</dbReference>
<dbReference type="SUPFAM" id="SSF46689">
    <property type="entry name" value="Homeodomain-like"/>
    <property type="match status" value="1"/>
</dbReference>
<dbReference type="AlphaFoldDB" id="A0A543CVB0"/>
<dbReference type="PRINTS" id="PR00455">
    <property type="entry name" value="HTHTETR"/>
</dbReference>